<evidence type="ECO:0000256" key="1">
    <source>
        <dbReference type="SAM" id="MobiDB-lite"/>
    </source>
</evidence>
<gene>
    <name evidence="2" type="ORF">G6F64_002710</name>
</gene>
<proteinExistence type="predicted"/>
<reference evidence="2" key="1">
    <citation type="journal article" date="2020" name="Microb. Genom.">
        <title>Genetic diversity of clinical and environmental Mucorales isolates obtained from an investigation of mucormycosis cases among solid organ transplant recipients.</title>
        <authorList>
            <person name="Nguyen M.H."/>
            <person name="Kaul D."/>
            <person name="Muto C."/>
            <person name="Cheng S.J."/>
            <person name="Richter R.A."/>
            <person name="Bruno V.M."/>
            <person name="Liu G."/>
            <person name="Beyhan S."/>
            <person name="Sundermann A.J."/>
            <person name="Mounaud S."/>
            <person name="Pasculle A.W."/>
            <person name="Nierman W.C."/>
            <person name="Driscoll E."/>
            <person name="Cumbie R."/>
            <person name="Clancy C.J."/>
            <person name="Dupont C.L."/>
        </authorList>
    </citation>
    <scope>NUCLEOTIDE SEQUENCE</scope>
    <source>
        <strain evidence="2">GL11</strain>
    </source>
</reference>
<evidence type="ECO:0000313" key="2">
    <source>
        <dbReference type="EMBL" id="KAG1312840.1"/>
    </source>
</evidence>
<sequence>MQKLSSPKIETRSTYDVAAFENVIKKFRGVQDEKRFLSKTIKEYVTSRLAMNKLKKFIYKCILETMLHEYLYDPNEQNSENDYLVKLYGPIMEILGGIESRRVSEANDNGEETVEYSSAIPEPATEGTKSKECKDNGFNCKIDLRVTTNTAKHIDLSAAEYAKKPNTSKHYTDKLKLVLSGFIHLRKYISSNNTTAELKSVPLMLVEGLEGESFILFLVDDGWLAIQKIDDTDIPNNVDSIKNRDTKLYTNGLNLFKPIWKSEFVDESSDDESIYFSKNFEIFLELR</sequence>
<name>A0A9P6XFS9_RHIOR</name>
<comment type="caution">
    <text evidence="2">The sequence shown here is derived from an EMBL/GenBank/DDBJ whole genome shotgun (WGS) entry which is preliminary data.</text>
</comment>
<keyword evidence="3" id="KW-1185">Reference proteome</keyword>
<accession>A0A9P6XFS9</accession>
<dbReference type="OrthoDB" id="2280555at2759"/>
<protein>
    <submittedName>
        <fullName evidence="2">Uncharacterized protein</fullName>
    </submittedName>
</protein>
<evidence type="ECO:0000313" key="3">
    <source>
        <dbReference type="Proteomes" id="UP000716291"/>
    </source>
</evidence>
<dbReference type="Proteomes" id="UP000716291">
    <property type="component" value="Unassembled WGS sequence"/>
</dbReference>
<feature type="region of interest" description="Disordered" evidence="1">
    <location>
        <begin position="109"/>
        <end position="130"/>
    </location>
</feature>
<organism evidence="2 3">
    <name type="scientific">Rhizopus oryzae</name>
    <name type="common">Mucormycosis agent</name>
    <name type="synonym">Rhizopus arrhizus var. delemar</name>
    <dbReference type="NCBI Taxonomy" id="64495"/>
    <lineage>
        <taxon>Eukaryota</taxon>
        <taxon>Fungi</taxon>
        <taxon>Fungi incertae sedis</taxon>
        <taxon>Mucoromycota</taxon>
        <taxon>Mucoromycotina</taxon>
        <taxon>Mucoromycetes</taxon>
        <taxon>Mucorales</taxon>
        <taxon>Mucorineae</taxon>
        <taxon>Rhizopodaceae</taxon>
        <taxon>Rhizopus</taxon>
    </lineage>
</organism>
<dbReference type="AlphaFoldDB" id="A0A9P6XFS9"/>
<dbReference type="EMBL" id="JAANQT010000243">
    <property type="protein sequence ID" value="KAG1312840.1"/>
    <property type="molecule type" value="Genomic_DNA"/>
</dbReference>